<dbReference type="EMBL" id="JAVFKY010000003">
    <property type="protein sequence ID" value="KAK5579938.1"/>
    <property type="molecule type" value="Genomic_DNA"/>
</dbReference>
<comment type="caution">
    <text evidence="3">The sequence shown here is derived from an EMBL/GenBank/DDBJ whole genome shotgun (WGS) entry which is preliminary data.</text>
</comment>
<dbReference type="InterPro" id="IPR046636">
    <property type="entry name" value="DUF6748"/>
</dbReference>
<gene>
    <name evidence="3" type="ORF">RB653_009627</name>
</gene>
<dbReference type="AlphaFoldDB" id="A0AAN7U211"/>
<protein>
    <recommendedName>
        <fullName evidence="2">DUF6748 domain-containing protein</fullName>
    </recommendedName>
</protein>
<feature type="chain" id="PRO_5042903893" description="DUF6748 domain-containing protein" evidence="1">
    <location>
        <begin position="20"/>
        <end position="304"/>
    </location>
</feature>
<dbReference type="PANTHER" id="PTHR34411">
    <property type="entry name" value="DUF6748 DOMAIN-CONTAINING PROTEIN-RELATED"/>
    <property type="match status" value="1"/>
</dbReference>
<feature type="domain" description="DUF6748" evidence="2">
    <location>
        <begin position="23"/>
        <end position="92"/>
    </location>
</feature>
<evidence type="ECO:0000259" key="2">
    <source>
        <dbReference type="Pfam" id="PF20533"/>
    </source>
</evidence>
<evidence type="ECO:0000313" key="3">
    <source>
        <dbReference type="EMBL" id="KAK5579938.1"/>
    </source>
</evidence>
<dbReference type="Pfam" id="PF20533">
    <property type="entry name" value="DUF6748"/>
    <property type="match status" value="1"/>
</dbReference>
<keyword evidence="1" id="KW-0732">Signal</keyword>
<keyword evidence="4" id="KW-1185">Reference proteome</keyword>
<proteinExistence type="predicted"/>
<dbReference type="PANTHER" id="PTHR34411:SF1">
    <property type="entry name" value="DUF6748 DOMAIN-CONTAINING PROTEIN"/>
    <property type="match status" value="1"/>
</dbReference>
<reference evidence="3 4" key="1">
    <citation type="submission" date="2023-11" db="EMBL/GenBank/DDBJ databases">
        <title>Dfirmibasis_genome.</title>
        <authorList>
            <person name="Edelbroek B."/>
            <person name="Kjellin J."/>
            <person name="Jerlstrom-Hultqvist J."/>
            <person name="Soderbom F."/>
        </authorList>
    </citation>
    <scope>NUCLEOTIDE SEQUENCE [LARGE SCALE GENOMIC DNA]</scope>
    <source>
        <strain evidence="3 4">TNS-C-14</strain>
    </source>
</reference>
<evidence type="ECO:0000256" key="1">
    <source>
        <dbReference type="SAM" id="SignalP"/>
    </source>
</evidence>
<sequence>MRILIFLIILIQIINIINCNDVEYFSIRKDLRKCAAPNCGGYFFKRINSGPNEKEMHVTALSLINANLKPNKMDDEKNVIVSGDITLTNKEQGFYSFFLKGIHQRMVIPPSDGSVNKGSGVLTASNKGGTLAVESYGFLSDSDVRCIRAEGCPVYELSKINRNESINFATFTEPYTTSVPLLDSDWFNSRLINTNSAYIGSIVLGSISKGELTISTIFVNTEDPASPCQQTTTNCTGGKIQTFTRSLNRCPVFDKCVNRGVCHLGVPHCPVGYTSYSLKSAPNGCLKYYCDPDSLPNPSRVLGP</sequence>
<evidence type="ECO:0000313" key="4">
    <source>
        <dbReference type="Proteomes" id="UP001344447"/>
    </source>
</evidence>
<feature type="signal peptide" evidence="1">
    <location>
        <begin position="1"/>
        <end position="19"/>
    </location>
</feature>
<organism evidence="3 4">
    <name type="scientific">Dictyostelium firmibasis</name>
    <dbReference type="NCBI Taxonomy" id="79012"/>
    <lineage>
        <taxon>Eukaryota</taxon>
        <taxon>Amoebozoa</taxon>
        <taxon>Evosea</taxon>
        <taxon>Eumycetozoa</taxon>
        <taxon>Dictyostelia</taxon>
        <taxon>Dictyosteliales</taxon>
        <taxon>Dictyosteliaceae</taxon>
        <taxon>Dictyostelium</taxon>
    </lineage>
</organism>
<dbReference type="Proteomes" id="UP001344447">
    <property type="component" value="Unassembled WGS sequence"/>
</dbReference>
<accession>A0AAN7U211</accession>
<dbReference type="InterPro" id="IPR040405">
    <property type="entry name" value="DDB_G0275255-like"/>
</dbReference>
<name>A0AAN7U211_9MYCE</name>